<evidence type="ECO:0000313" key="2">
    <source>
        <dbReference type="EMBL" id="EAU91334.1"/>
    </source>
</evidence>
<dbReference type="OrthoDB" id="3230534at2759"/>
<dbReference type="OMA" id="FQMSANI"/>
<feature type="region of interest" description="Disordered" evidence="1">
    <location>
        <begin position="229"/>
        <end position="249"/>
    </location>
</feature>
<dbReference type="InParanoid" id="A8N6J8"/>
<keyword evidence="3" id="KW-1185">Reference proteome</keyword>
<evidence type="ECO:0000313" key="3">
    <source>
        <dbReference type="Proteomes" id="UP000001861"/>
    </source>
</evidence>
<accession>A8N6J8</accession>
<evidence type="ECO:0000256" key="1">
    <source>
        <dbReference type="SAM" id="MobiDB-lite"/>
    </source>
</evidence>
<protein>
    <submittedName>
        <fullName evidence="2">Uncharacterized protein</fullName>
    </submittedName>
</protein>
<organism evidence="2 3">
    <name type="scientific">Coprinopsis cinerea (strain Okayama-7 / 130 / ATCC MYA-4618 / FGSC 9003)</name>
    <name type="common">Inky cap fungus</name>
    <name type="synonym">Hormographiella aspergillata</name>
    <dbReference type="NCBI Taxonomy" id="240176"/>
    <lineage>
        <taxon>Eukaryota</taxon>
        <taxon>Fungi</taxon>
        <taxon>Dikarya</taxon>
        <taxon>Basidiomycota</taxon>
        <taxon>Agaricomycotina</taxon>
        <taxon>Agaricomycetes</taxon>
        <taxon>Agaricomycetidae</taxon>
        <taxon>Agaricales</taxon>
        <taxon>Agaricineae</taxon>
        <taxon>Psathyrellaceae</taxon>
        <taxon>Coprinopsis</taxon>
    </lineage>
</organism>
<feature type="region of interest" description="Disordered" evidence="1">
    <location>
        <begin position="1"/>
        <end position="211"/>
    </location>
</feature>
<feature type="compositionally biased region" description="Basic and acidic residues" evidence="1">
    <location>
        <begin position="54"/>
        <end position="69"/>
    </location>
</feature>
<dbReference type="RefSeq" id="XP_001830454.1">
    <property type="nucleotide sequence ID" value="XM_001830402.1"/>
</dbReference>
<comment type="caution">
    <text evidence="2">The sequence shown here is derived from an EMBL/GenBank/DDBJ whole genome shotgun (WGS) entry which is preliminary data.</text>
</comment>
<dbReference type="VEuPathDB" id="FungiDB:CC1G_07369"/>
<sequence length="413" mass="45699">MDTPTTQLGHSRRRLTRTGHVVGDESTATTASSLQAGPSRLPELTQLMDVEFSDLDKSSDELGSDDHATPRLRASKLPGESETQKPVDRLRALLARVPNGSPSTTPVATRPPHSLATYESDSDAMDTTHATAAPSEAQTSLRGVFSHALRPPGDTPQKPRPRRNSIDTSEVESPRTERAKHKAKRKSLSDEEVENSYRTSQDTPASAIKGKGTALTSLEVLRQRIMNHSKAEHHDRSQSPTKQDLSDDTAELLRELNSSRTSPPAATSTPHHSLQMSQFQMQSNLLDHDSEMQRAFDVADSYEFPTGIAEPGNASEANPNVDFPSSPESDRQSVIPQPTTTPSRPDFHKPHTVERQIAFHSQRLQGNLFISQIARKPNTRTIHEFLVPCRVSFLTHRENTNTTDQSRFFSPFI</sequence>
<dbReference type="AlphaFoldDB" id="A8N6J8"/>
<dbReference type="Proteomes" id="UP000001861">
    <property type="component" value="Unassembled WGS sequence"/>
</dbReference>
<feature type="region of interest" description="Disordered" evidence="1">
    <location>
        <begin position="304"/>
        <end position="349"/>
    </location>
</feature>
<name>A8N6J8_COPC7</name>
<feature type="compositionally biased region" description="Polar residues" evidence="1">
    <location>
        <begin position="332"/>
        <end position="343"/>
    </location>
</feature>
<dbReference type="eggNOG" id="ENOG502RBRA">
    <property type="taxonomic scope" value="Eukaryota"/>
</dbReference>
<reference evidence="2 3" key="1">
    <citation type="journal article" date="2010" name="Proc. Natl. Acad. Sci. U.S.A.">
        <title>Insights into evolution of multicellular fungi from the assembled chromosomes of the mushroom Coprinopsis cinerea (Coprinus cinereus).</title>
        <authorList>
            <person name="Stajich J.E."/>
            <person name="Wilke S.K."/>
            <person name="Ahren D."/>
            <person name="Au C.H."/>
            <person name="Birren B.W."/>
            <person name="Borodovsky M."/>
            <person name="Burns C."/>
            <person name="Canback B."/>
            <person name="Casselton L.A."/>
            <person name="Cheng C.K."/>
            <person name="Deng J."/>
            <person name="Dietrich F.S."/>
            <person name="Fargo D.C."/>
            <person name="Farman M.L."/>
            <person name="Gathman A.C."/>
            <person name="Goldberg J."/>
            <person name="Guigo R."/>
            <person name="Hoegger P.J."/>
            <person name="Hooker J.B."/>
            <person name="Huggins A."/>
            <person name="James T.Y."/>
            <person name="Kamada T."/>
            <person name="Kilaru S."/>
            <person name="Kodira C."/>
            <person name="Kues U."/>
            <person name="Kupfer D."/>
            <person name="Kwan H.S."/>
            <person name="Lomsadze A."/>
            <person name="Li W."/>
            <person name="Lilly W.W."/>
            <person name="Ma L.J."/>
            <person name="Mackey A.J."/>
            <person name="Manning G."/>
            <person name="Martin F."/>
            <person name="Muraguchi H."/>
            <person name="Natvig D.O."/>
            <person name="Palmerini H."/>
            <person name="Ramesh M.A."/>
            <person name="Rehmeyer C.J."/>
            <person name="Roe B.A."/>
            <person name="Shenoy N."/>
            <person name="Stanke M."/>
            <person name="Ter-Hovhannisyan V."/>
            <person name="Tunlid A."/>
            <person name="Velagapudi R."/>
            <person name="Vision T.J."/>
            <person name="Zeng Q."/>
            <person name="Zolan M.E."/>
            <person name="Pukkila P.J."/>
        </authorList>
    </citation>
    <scope>NUCLEOTIDE SEQUENCE [LARGE SCALE GENOMIC DNA]</scope>
    <source>
        <strain evidence="3">Okayama-7 / 130 / ATCC MYA-4618 / FGSC 9003</strain>
    </source>
</reference>
<dbReference type="GeneID" id="6006896"/>
<proteinExistence type="predicted"/>
<feature type="compositionally biased region" description="Polar residues" evidence="1">
    <location>
        <begin position="26"/>
        <end position="36"/>
    </location>
</feature>
<dbReference type="KEGG" id="cci:CC1G_07369"/>
<dbReference type="EMBL" id="AACS02000003">
    <property type="protein sequence ID" value="EAU91334.1"/>
    <property type="molecule type" value="Genomic_DNA"/>
</dbReference>
<feature type="compositionally biased region" description="Basic and acidic residues" evidence="1">
    <location>
        <begin position="82"/>
        <end position="91"/>
    </location>
</feature>
<gene>
    <name evidence="2" type="ORF">CC1G_07369</name>
</gene>